<dbReference type="Gene3D" id="3.90.79.10">
    <property type="entry name" value="Nucleoside Triphosphate Pyrophosphohydrolase"/>
    <property type="match status" value="1"/>
</dbReference>
<keyword evidence="4" id="KW-1185">Reference proteome</keyword>
<dbReference type="PANTHER" id="PTHR43736:SF1">
    <property type="entry name" value="DIHYDRONEOPTERIN TRIPHOSPHATE DIPHOSPHATASE"/>
    <property type="match status" value="1"/>
</dbReference>
<feature type="region of interest" description="Disordered" evidence="1">
    <location>
        <begin position="1"/>
        <end position="29"/>
    </location>
</feature>
<evidence type="ECO:0000259" key="2">
    <source>
        <dbReference type="PROSITE" id="PS51462"/>
    </source>
</evidence>
<proteinExistence type="predicted"/>
<dbReference type="InterPro" id="IPR015797">
    <property type="entry name" value="NUDIX_hydrolase-like_dom_sf"/>
</dbReference>
<dbReference type="EMBL" id="JAVHJO010000014">
    <property type="protein sequence ID" value="KAK6528890.1"/>
    <property type="molecule type" value="Genomic_DNA"/>
</dbReference>
<name>A0AAV9WY65_9PEZI</name>
<organism evidence="3 4">
    <name type="scientific">Orbilia ellipsospora</name>
    <dbReference type="NCBI Taxonomy" id="2528407"/>
    <lineage>
        <taxon>Eukaryota</taxon>
        <taxon>Fungi</taxon>
        <taxon>Dikarya</taxon>
        <taxon>Ascomycota</taxon>
        <taxon>Pezizomycotina</taxon>
        <taxon>Orbiliomycetes</taxon>
        <taxon>Orbiliales</taxon>
        <taxon>Orbiliaceae</taxon>
        <taxon>Orbilia</taxon>
    </lineage>
</organism>
<dbReference type="PANTHER" id="PTHR43736">
    <property type="entry name" value="ADP-RIBOSE PYROPHOSPHATASE"/>
    <property type="match status" value="1"/>
</dbReference>
<dbReference type="AlphaFoldDB" id="A0AAV9WY65"/>
<protein>
    <recommendedName>
        <fullName evidence="2">Nudix hydrolase domain-containing protein</fullName>
    </recommendedName>
</protein>
<dbReference type="PROSITE" id="PS51462">
    <property type="entry name" value="NUDIX"/>
    <property type="match status" value="1"/>
</dbReference>
<feature type="domain" description="Nudix hydrolase" evidence="2">
    <location>
        <begin position="56"/>
        <end position="194"/>
    </location>
</feature>
<accession>A0AAV9WY65</accession>
<dbReference type="Pfam" id="PF00293">
    <property type="entry name" value="NUDIX"/>
    <property type="match status" value="1"/>
</dbReference>
<sequence>MSSERENPPHPSQNQSDPVFDNQPPPATIKHTYTFEPTLAEYNKPLDEILSANAPRDRIGVGAFVFKGDNAANRQLLLIRRSANEAAFPKMYEVPGGGAEAPPIDATLLDSVARELFEETGLVATRITRLIGTSDFEGRRGDKWRKFSFEVHVEDTARIVLQPAEHDQFIWIGFEEFKKELDLGEQGLLWNSMPAQVGRIRAAFEHFES</sequence>
<dbReference type="Proteomes" id="UP001365542">
    <property type="component" value="Unassembled WGS sequence"/>
</dbReference>
<dbReference type="InterPro" id="IPR000086">
    <property type="entry name" value="NUDIX_hydrolase_dom"/>
</dbReference>
<evidence type="ECO:0000256" key="1">
    <source>
        <dbReference type="SAM" id="MobiDB-lite"/>
    </source>
</evidence>
<comment type="caution">
    <text evidence="3">The sequence shown here is derived from an EMBL/GenBank/DDBJ whole genome shotgun (WGS) entry which is preliminary data.</text>
</comment>
<reference evidence="3 4" key="1">
    <citation type="submission" date="2019-10" db="EMBL/GenBank/DDBJ databases">
        <authorList>
            <person name="Palmer J.M."/>
        </authorList>
    </citation>
    <scope>NUCLEOTIDE SEQUENCE [LARGE SCALE GENOMIC DNA]</scope>
    <source>
        <strain evidence="3 4">TWF694</strain>
    </source>
</reference>
<dbReference type="CDD" id="cd02883">
    <property type="entry name" value="NUDIX_Hydrolase"/>
    <property type="match status" value="1"/>
</dbReference>
<gene>
    <name evidence="3" type="ORF">TWF694_004121</name>
</gene>
<dbReference type="SUPFAM" id="SSF55811">
    <property type="entry name" value="Nudix"/>
    <property type="match status" value="1"/>
</dbReference>
<evidence type="ECO:0000313" key="3">
    <source>
        <dbReference type="EMBL" id="KAK6528890.1"/>
    </source>
</evidence>
<evidence type="ECO:0000313" key="4">
    <source>
        <dbReference type="Proteomes" id="UP001365542"/>
    </source>
</evidence>